<dbReference type="PANTHER" id="PTHR13887">
    <property type="entry name" value="GLUTATHIONE S-TRANSFERASE KAPPA"/>
    <property type="match status" value="1"/>
</dbReference>
<evidence type="ECO:0000256" key="2">
    <source>
        <dbReference type="ARBA" id="ARBA00005791"/>
    </source>
</evidence>
<reference evidence="9 10" key="1">
    <citation type="journal article" date="2020" name="Pathogens">
        <title>First Whole Genome Sequence of Anaplasma platys, an Obligate Intracellular Rickettsial Pathogen of Dogs.</title>
        <authorList>
            <person name="Llanes A."/>
            <person name="Rajeev S."/>
        </authorList>
    </citation>
    <scope>NUCLEOTIDE SEQUENCE [LARGE SCALE GENOMIC DNA]</scope>
    <source>
        <strain evidence="9 10">S3</strain>
    </source>
</reference>
<dbReference type="InterPro" id="IPR036249">
    <property type="entry name" value="Thioredoxin-like_sf"/>
</dbReference>
<dbReference type="GO" id="GO:0016491">
    <property type="term" value="F:oxidoreductase activity"/>
    <property type="evidence" value="ECO:0007669"/>
    <property type="project" value="UniProtKB-KW"/>
</dbReference>
<dbReference type="PANTHER" id="PTHR13887:SF14">
    <property type="entry name" value="DISULFIDE BOND FORMATION PROTEIN D"/>
    <property type="match status" value="1"/>
</dbReference>
<dbReference type="KEGG" id="aplt:ANPL_00615"/>
<keyword evidence="5" id="KW-0560">Oxidoreductase</keyword>
<protein>
    <submittedName>
        <fullName evidence="9">DsbA family protein</fullName>
    </submittedName>
</protein>
<dbReference type="SUPFAM" id="SSF52833">
    <property type="entry name" value="Thioredoxin-like"/>
    <property type="match status" value="1"/>
</dbReference>
<keyword evidence="7" id="KW-0676">Redox-active center</keyword>
<dbReference type="Proteomes" id="UP000500930">
    <property type="component" value="Chromosome"/>
</dbReference>
<evidence type="ECO:0000256" key="1">
    <source>
        <dbReference type="ARBA" id="ARBA00004418"/>
    </source>
</evidence>
<comment type="similarity">
    <text evidence="2">Belongs to the thioredoxin family. DsbA subfamily.</text>
</comment>
<evidence type="ECO:0000313" key="9">
    <source>
        <dbReference type="EMBL" id="QJC27241.1"/>
    </source>
</evidence>
<evidence type="ECO:0000256" key="5">
    <source>
        <dbReference type="ARBA" id="ARBA00023002"/>
    </source>
</evidence>
<gene>
    <name evidence="9" type="ORF">ANPL_00615</name>
</gene>
<keyword evidence="3" id="KW-0732">Signal</keyword>
<dbReference type="InterPro" id="IPR012336">
    <property type="entry name" value="Thioredoxin-like_fold"/>
</dbReference>
<sequence length="260" mass="28997">MVVVIGLSYWPCCGFHVVVEVMGFLQFFKRSFLTALVIVCVLQFSVCYADEGVEPATKPDVAAEEVTPKQLLGLMPDDRYLGNVGAPVIMIEYASLACSHCAEFTTKVFPKLKKEYVDTGKVLYIYRDFPLDRLSLVAAMLGECYKGNQSFFSYIKAVFGSFETLIATYKDLGLLSNIAKISNISSDEFKRCTTDESLMDKVINRKFLAVNKLNVDATPAFFIDGRRYESSHTFNSMAEEIERALVLKLVDGNKSPEEGG</sequence>
<evidence type="ECO:0000256" key="7">
    <source>
        <dbReference type="ARBA" id="ARBA00023284"/>
    </source>
</evidence>
<comment type="subcellular location">
    <subcellularLocation>
        <location evidence="1">Periplasm</location>
    </subcellularLocation>
</comment>
<organism evidence="9 10">
    <name type="scientific">Anaplasma platys</name>
    <dbReference type="NCBI Taxonomy" id="949"/>
    <lineage>
        <taxon>Bacteria</taxon>
        <taxon>Pseudomonadati</taxon>
        <taxon>Pseudomonadota</taxon>
        <taxon>Alphaproteobacteria</taxon>
        <taxon>Rickettsiales</taxon>
        <taxon>Anaplasmataceae</taxon>
        <taxon>Anaplasma</taxon>
    </lineage>
</organism>
<dbReference type="Pfam" id="PF13462">
    <property type="entry name" value="Thioredoxin_4"/>
    <property type="match status" value="1"/>
</dbReference>
<dbReference type="EMBL" id="CP046391">
    <property type="protein sequence ID" value="QJC27241.1"/>
    <property type="molecule type" value="Genomic_DNA"/>
</dbReference>
<proteinExistence type="inferred from homology"/>
<keyword evidence="6" id="KW-1015">Disulfide bond</keyword>
<evidence type="ECO:0000256" key="6">
    <source>
        <dbReference type="ARBA" id="ARBA00023157"/>
    </source>
</evidence>
<name>A0A858PXC2_9RICK</name>
<evidence type="ECO:0000256" key="4">
    <source>
        <dbReference type="ARBA" id="ARBA00022764"/>
    </source>
</evidence>
<evidence type="ECO:0000256" key="3">
    <source>
        <dbReference type="ARBA" id="ARBA00022729"/>
    </source>
</evidence>
<evidence type="ECO:0000259" key="8">
    <source>
        <dbReference type="Pfam" id="PF13462"/>
    </source>
</evidence>
<dbReference type="Gene3D" id="3.40.30.10">
    <property type="entry name" value="Glutaredoxin"/>
    <property type="match status" value="1"/>
</dbReference>
<feature type="domain" description="Thioredoxin-like fold" evidence="8">
    <location>
        <begin position="77"/>
        <end position="242"/>
    </location>
</feature>
<accession>A0A858PXC2</accession>
<dbReference type="Gene3D" id="1.10.40.80">
    <property type="match status" value="1"/>
</dbReference>
<dbReference type="GO" id="GO:0042597">
    <property type="term" value="C:periplasmic space"/>
    <property type="evidence" value="ECO:0007669"/>
    <property type="project" value="UniProtKB-SubCell"/>
</dbReference>
<dbReference type="RefSeq" id="WP_236822846.1">
    <property type="nucleotide sequence ID" value="NZ_CP046391.1"/>
</dbReference>
<keyword evidence="4" id="KW-0574">Periplasm</keyword>
<keyword evidence="10" id="KW-1185">Reference proteome</keyword>
<evidence type="ECO:0000313" key="10">
    <source>
        <dbReference type="Proteomes" id="UP000500930"/>
    </source>
</evidence>
<dbReference type="AlphaFoldDB" id="A0A858PXC2"/>